<evidence type="ECO:0000313" key="1">
    <source>
        <dbReference type="EMBL" id="UQN30531.1"/>
    </source>
</evidence>
<gene>
    <name evidence="1" type="ORF">M4486_04260</name>
</gene>
<evidence type="ECO:0000313" key="2">
    <source>
        <dbReference type="Proteomes" id="UP001055868"/>
    </source>
</evidence>
<accession>A0ABY4N7J5</accession>
<dbReference type="RefSeq" id="WP_249479905.1">
    <property type="nucleotide sequence ID" value="NZ_CP097218.1"/>
</dbReference>
<organism evidence="1 2">
    <name type="scientific">Brachybacterium kimchii</name>
    <dbReference type="NCBI Taxonomy" id="2942909"/>
    <lineage>
        <taxon>Bacteria</taxon>
        <taxon>Bacillati</taxon>
        <taxon>Actinomycetota</taxon>
        <taxon>Actinomycetes</taxon>
        <taxon>Micrococcales</taxon>
        <taxon>Dermabacteraceae</taxon>
        <taxon>Brachybacterium</taxon>
    </lineage>
</organism>
<keyword evidence="2" id="KW-1185">Reference proteome</keyword>
<proteinExistence type="predicted"/>
<sequence length="165" mass="18154">MSIWTPDPTETTRDGQFSIRIGSREVSADRNDELLAAVIGEEYLEEDDRELLFLMRLEQAILIATAVQESIVAGAVQREDLDSTTDEDTWSTLLAGRESADPGPRWDSPVPLVLVSSLFSPFTGRERPTGNIAWIDPADDVSMLDSLQGLGLIEIVEHEDLAVGQ</sequence>
<reference evidence="1" key="1">
    <citation type="submission" date="2022-05" db="EMBL/GenBank/DDBJ databases">
        <title>Genomic analysis of Brachybacterium sp. CBA3104.</title>
        <authorList>
            <person name="Roh S.W."/>
            <person name="Kim Y.B."/>
            <person name="Kim Y."/>
        </authorList>
    </citation>
    <scope>NUCLEOTIDE SEQUENCE</scope>
    <source>
        <strain evidence="1">CBA3104</strain>
    </source>
</reference>
<dbReference type="Proteomes" id="UP001055868">
    <property type="component" value="Chromosome"/>
</dbReference>
<dbReference type="EMBL" id="CP097218">
    <property type="protein sequence ID" value="UQN30531.1"/>
    <property type="molecule type" value="Genomic_DNA"/>
</dbReference>
<name>A0ABY4N7J5_9MICO</name>
<protein>
    <submittedName>
        <fullName evidence="1">Uncharacterized protein</fullName>
    </submittedName>
</protein>